<evidence type="ECO:0000313" key="1">
    <source>
        <dbReference type="EMBL" id="GAG05498.1"/>
    </source>
</evidence>
<name>X0UYZ0_9ZZZZ</name>
<dbReference type="AlphaFoldDB" id="X0UYZ0"/>
<dbReference type="EMBL" id="BARS01021602">
    <property type="protein sequence ID" value="GAG05498.1"/>
    <property type="molecule type" value="Genomic_DNA"/>
</dbReference>
<accession>X0UYZ0</accession>
<protein>
    <submittedName>
        <fullName evidence="1">Uncharacterized protein</fullName>
    </submittedName>
</protein>
<sequence>MKKSCKECGEIKDIGWFYRAGNIDGRSNECKICARARVKAREIKRKEDPEWLAKERARGREKYHRLYKGKGWNGTNEAKAAWIVRNSIKRSAHNLARNALRSGQL</sequence>
<comment type="caution">
    <text evidence="1">The sequence shown here is derived from an EMBL/GenBank/DDBJ whole genome shotgun (WGS) entry which is preliminary data.</text>
</comment>
<gene>
    <name evidence="1" type="ORF">S01H1_34669</name>
</gene>
<organism evidence="1">
    <name type="scientific">marine sediment metagenome</name>
    <dbReference type="NCBI Taxonomy" id="412755"/>
    <lineage>
        <taxon>unclassified sequences</taxon>
        <taxon>metagenomes</taxon>
        <taxon>ecological metagenomes</taxon>
    </lineage>
</organism>
<proteinExistence type="predicted"/>
<reference evidence="1" key="1">
    <citation type="journal article" date="2014" name="Front. Microbiol.">
        <title>High frequency of phylogenetically diverse reductive dehalogenase-homologous genes in deep subseafloor sedimentary metagenomes.</title>
        <authorList>
            <person name="Kawai M."/>
            <person name="Futagami T."/>
            <person name="Toyoda A."/>
            <person name="Takaki Y."/>
            <person name="Nishi S."/>
            <person name="Hori S."/>
            <person name="Arai W."/>
            <person name="Tsubouchi T."/>
            <person name="Morono Y."/>
            <person name="Uchiyama I."/>
            <person name="Ito T."/>
            <person name="Fujiyama A."/>
            <person name="Inagaki F."/>
            <person name="Takami H."/>
        </authorList>
    </citation>
    <scope>NUCLEOTIDE SEQUENCE</scope>
    <source>
        <strain evidence="1">Expedition CK06-06</strain>
    </source>
</reference>
<feature type="non-terminal residue" evidence="1">
    <location>
        <position position="105"/>
    </location>
</feature>